<dbReference type="Proteomes" id="UP000019143">
    <property type="component" value="Unassembled WGS sequence"/>
</dbReference>
<keyword evidence="2" id="KW-0808">Transferase</keyword>
<dbReference type="AlphaFoldDB" id="W4RW83"/>
<name>W4RW83_9XANT</name>
<evidence type="ECO:0000256" key="1">
    <source>
        <dbReference type="SAM" id="MobiDB-lite"/>
    </source>
</evidence>
<accession>W4RW83</accession>
<protein>
    <submittedName>
        <fullName evidence="2">3-deoxy-D-manno-octulosonic-acid transferase</fullName>
    </submittedName>
</protein>
<feature type="region of interest" description="Disordered" evidence="1">
    <location>
        <begin position="1"/>
        <end position="22"/>
    </location>
</feature>
<dbReference type="EMBL" id="BAVB01000031">
    <property type="protein sequence ID" value="GAE48665.1"/>
    <property type="molecule type" value="Genomic_DNA"/>
</dbReference>
<gene>
    <name evidence="2" type="ORF">XPU_0197</name>
</gene>
<dbReference type="InterPro" id="IPR049805">
    <property type="entry name" value="Lasso_benenodin"/>
</dbReference>
<reference evidence="2 3" key="1">
    <citation type="submission" date="2014-01" db="EMBL/GenBank/DDBJ databases">
        <title>Genome sequence and analysis of Xanthomonas arboricola pv. pruni.</title>
        <authorList>
            <person name="Fujikawa T."/>
            <person name="Nakazono-Nagaoka E."/>
        </authorList>
    </citation>
    <scope>NUCLEOTIDE SEQUENCE [LARGE SCALE GENOMIC DNA]</scope>
    <source>
        <strain evidence="3">MAFF 311562</strain>
    </source>
</reference>
<dbReference type="NCBIfam" id="NF033522">
    <property type="entry name" value="lasso_benenodin"/>
    <property type="match status" value="1"/>
</dbReference>
<organism evidence="2 3">
    <name type="scientific">Xanthomonas arboricola pv. pruni str. MAFF 311562</name>
    <dbReference type="NCBI Taxonomy" id="1414836"/>
    <lineage>
        <taxon>Bacteria</taxon>
        <taxon>Pseudomonadati</taxon>
        <taxon>Pseudomonadota</taxon>
        <taxon>Gammaproteobacteria</taxon>
        <taxon>Lysobacterales</taxon>
        <taxon>Lysobacteraceae</taxon>
        <taxon>Xanthomonas</taxon>
    </lineage>
</organism>
<dbReference type="Pfam" id="PF24178">
    <property type="entry name" value="Subterisin"/>
    <property type="match status" value="1"/>
</dbReference>
<evidence type="ECO:0000313" key="3">
    <source>
        <dbReference type="Proteomes" id="UP000019143"/>
    </source>
</evidence>
<evidence type="ECO:0000313" key="2">
    <source>
        <dbReference type="EMBL" id="GAE48665.1"/>
    </source>
</evidence>
<proteinExistence type="predicted"/>
<sequence length="61" mass="6191">MPECTPLPPGVETMDTSNNDAHTTTFGQDLIVLGIASLDTQGGPLAGEEMGGSTTLGISQD</sequence>
<comment type="caution">
    <text evidence="2">The sequence shown here is derived from an EMBL/GenBank/DDBJ whole genome shotgun (WGS) entry which is preliminary data.</text>
</comment>
<dbReference type="GO" id="GO:0016740">
    <property type="term" value="F:transferase activity"/>
    <property type="evidence" value="ECO:0007669"/>
    <property type="project" value="UniProtKB-KW"/>
</dbReference>